<dbReference type="AlphaFoldDB" id="K0SGV3"/>
<dbReference type="OrthoDB" id="45726at2759"/>
<keyword evidence="4" id="KW-0540">Nuclease</keyword>
<evidence type="ECO:0000256" key="7">
    <source>
        <dbReference type="ARBA" id="ARBA00023242"/>
    </source>
</evidence>
<comment type="subcellular location">
    <subcellularLocation>
        <location evidence="2">Nucleus</location>
    </subcellularLocation>
</comment>
<feature type="compositionally biased region" description="Low complexity" evidence="8">
    <location>
        <begin position="48"/>
        <end position="104"/>
    </location>
</feature>
<evidence type="ECO:0000256" key="6">
    <source>
        <dbReference type="ARBA" id="ARBA00022801"/>
    </source>
</evidence>
<evidence type="ECO:0000313" key="10">
    <source>
        <dbReference type="EMBL" id="EJK57752.1"/>
    </source>
</evidence>
<evidence type="ECO:0000313" key="11">
    <source>
        <dbReference type="Proteomes" id="UP000266841"/>
    </source>
</evidence>
<evidence type="ECO:0000256" key="4">
    <source>
        <dbReference type="ARBA" id="ARBA00022722"/>
    </source>
</evidence>
<dbReference type="GO" id="GO:0004518">
    <property type="term" value="F:nuclease activity"/>
    <property type="evidence" value="ECO:0007669"/>
    <property type="project" value="UniProtKB-KW"/>
</dbReference>
<proteinExistence type="inferred from homology"/>
<feature type="domain" description="DDE Tnp4" evidence="9">
    <location>
        <begin position="287"/>
        <end position="443"/>
    </location>
</feature>
<dbReference type="OMA" id="EEWARIN"/>
<name>K0SGV3_THAOC</name>
<dbReference type="GO" id="GO:0016787">
    <property type="term" value="F:hydrolase activity"/>
    <property type="evidence" value="ECO:0007669"/>
    <property type="project" value="UniProtKB-KW"/>
</dbReference>
<comment type="caution">
    <text evidence="10">The sequence shown here is derived from an EMBL/GenBank/DDBJ whole genome shotgun (WGS) entry which is preliminary data.</text>
</comment>
<keyword evidence="5" id="KW-0479">Metal-binding</keyword>
<sequence>MDDETDAAGDDALPPLFRPGDGDSSDDSDDEEPDLDEGAVEDEDSSRRNMSSSSSQSSSMFDSSSAGSSMSDCSSVGSSLEDSTSSSSESMLSESSSSSSSADSDGVDDVNGLLHILDNILNASNDPWDHRRIDWEDHVAMLMNAGLFENEYRMTHGTFCKLRDILSPHLQRAEHNSRSSEPITPTHIMVAGLRVLYGGRTIDQSRIVGTGRTAAYDAVDDFIDAVNSGRFQPLHTCVIVLVFDPLCSLASELDIRRPYTPEEWARINRGFRSKSFQEMLHGCVGALDGFFQRTNQPTRKETKNVTSYYSGHYESYGVNCQAIAASDLRFLHFSVCAPGSTYDNVAFDHDEDLKSLVYSLPRGLYVVADAAYTLTESVLVPFTGAHRFDSANDAFNFYLSQLRIRVEMAFGRLVNKFRILSGKIERSLERVSAIIMACVRLHNFIIENDGLGLTLDDSDFELDEANEDEPEIRADPLAPLGMTYLPTVDHPNPDEPTPELVATLGTSSTRDATVEYIRSHGIGRPTHNIERKRRELGFVTSPSGHVRDREFVSPS</sequence>
<dbReference type="EMBL" id="AGNL01027129">
    <property type="protein sequence ID" value="EJK57752.1"/>
    <property type="molecule type" value="Genomic_DNA"/>
</dbReference>
<keyword evidence="6" id="KW-0378">Hydrolase</keyword>
<dbReference type="GO" id="GO:0005634">
    <property type="term" value="C:nucleus"/>
    <property type="evidence" value="ECO:0007669"/>
    <property type="project" value="UniProtKB-SubCell"/>
</dbReference>
<accession>K0SGV3</accession>
<reference evidence="10 11" key="1">
    <citation type="journal article" date="2012" name="Genome Biol.">
        <title>Genome and low-iron response of an oceanic diatom adapted to chronic iron limitation.</title>
        <authorList>
            <person name="Lommer M."/>
            <person name="Specht M."/>
            <person name="Roy A.S."/>
            <person name="Kraemer L."/>
            <person name="Andreson R."/>
            <person name="Gutowska M.A."/>
            <person name="Wolf J."/>
            <person name="Bergner S.V."/>
            <person name="Schilhabel M.B."/>
            <person name="Klostermeier U.C."/>
            <person name="Beiko R.G."/>
            <person name="Rosenstiel P."/>
            <person name="Hippler M."/>
            <person name="Laroche J."/>
        </authorList>
    </citation>
    <scope>NUCLEOTIDE SEQUENCE [LARGE SCALE GENOMIC DNA]</scope>
    <source>
        <strain evidence="10 11">CCMP1005</strain>
    </source>
</reference>
<evidence type="ECO:0000259" key="9">
    <source>
        <dbReference type="Pfam" id="PF13359"/>
    </source>
</evidence>
<comment type="similarity">
    <text evidence="3">Belongs to the HARBI1 family.</text>
</comment>
<dbReference type="Proteomes" id="UP000266841">
    <property type="component" value="Unassembled WGS sequence"/>
</dbReference>
<dbReference type="InterPro" id="IPR045249">
    <property type="entry name" value="HARBI1-like"/>
</dbReference>
<dbReference type="PANTHER" id="PTHR22930">
    <property type="match status" value="1"/>
</dbReference>
<evidence type="ECO:0000256" key="5">
    <source>
        <dbReference type="ARBA" id="ARBA00022723"/>
    </source>
</evidence>
<keyword evidence="11" id="KW-1185">Reference proteome</keyword>
<dbReference type="GO" id="GO:0046872">
    <property type="term" value="F:metal ion binding"/>
    <property type="evidence" value="ECO:0007669"/>
    <property type="project" value="UniProtKB-KW"/>
</dbReference>
<evidence type="ECO:0000256" key="8">
    <source>
        <dbReference type="SAM" id="MobiDB-lite"/>
    </source>
</evidence>
<protein>
    <recommendedName>
        <fullName evidence="9">DDE Tnp4 domain-containing protein</fullName>
    </recommendedName>
</protein>
<feature type="compositionally biased region" description="Acidic residues" evidence="8">
    <location>
        <begin position="23"/>
        <end position="44"/>
    </location>
</feature>
<dbReference type="eggNOG" id="KOG4585">
    <property type="taxonomic scope" value="Eukaryota"/>
</dbReference>
<dbReference type="Pfam" id="PF13359">
    <property type="entry name" value="DDE_Tnp_4"/>
    <property type="match status" value="1"/>
</dbReference>
<dbReference type="InterPro" id="IPR027806">
    <property type="entry name" value="HARBI1_dom"/>
</dbReference>
<evidence type="ECO:0000256" key="2">
    <source>
        <dbReference type="ARBA" id="ARBA00004123"/>
    </source>
</evidence>
<keyword evidence="7" id="KW-0539">Nucleus</keyword>
<organism evidence="10 11">
    <name type="scientific">Thalassiosira oceanica</name>
    <name type="common">Marine diatom</name>
    <dbReference type="NCBI Taxonomy" id="159749"/>
    <lineage>
        <taxon>Eukaryota</taxon>
        <taxon>Sar</taxon>
        <taxon>Stramenopiles</taxon>
        <taxon>Ochrophyta</taxon>
        <taxon>Bacillariophyta</taxon>
        <taxon>Coscinodiscophyceae</taxon>
        <taxon>Thalassiosirophycidae</taxon>
        <taxon>Thalassiosirales</taxon>
        <taxon>Thalassiosiraceae</taxon>
        <taxon>Thalassiosira</taxon>
    </lineage>
</organism>
<evidence type="ECO:0000256" key="1">
    <source>
        <dbReference type="ARBA" id="ARBA00001968"/>
    </source>
</evidence>
<dbReference type="PANTHER" id="PTHR22930:SF85">
    <property type="entry name" value="GH03217P-RELATED"/>
    <property type="match status" value="1"/>
</dbReference>
<gene>
    <name evidence="10" type="ORF">THAOC_22173</name>
</gene>
<evidence type="ECO:0000256" key="3">
    <source>
        <dbReference type="ARBA" id="ARBA00006958"/>
    </source>
</evidence>
<comment type="cofactor">
    <cofactor evidence="1">
        <name>a divalent metal cation</name>
        <dbReference type="ChEBI" id="CHEBI:60240"/>
    </cofactor>
</comment>
<feature type="region of interest" description="Disordered" evidence="8">
    <location>
        <begin position="1"/>
        <end position="106"/>
    </location>
</feature>